<dbReference type="OrthoDB" id="10249205at2759"/>
<protein>
    <submittedName>
        <fullName evidence="4">Rep_fac_C domain-containing protein</fullName>
    </submittedName>
</protein>
<feature type="domain" description="Replication factor C C-terminal" evidence="1">
    <location>
        <begin position="39"/>
        <end position="102"/>
    </location>
</feature>
<dbReference type="InterPro" id="IPR013748">
    <property type="entry name" value="Rep_factorC_C"/>
</dbReference>
<dbReference type="AlphaFoldDB" id="A0A183BAV2"/>
<dbReference type="GO" id="GO:0006260">
    <property type="term" value="P:DNA replication"/>
    <property type="evidence" value="ECO:0007669"/>
    <property type="project" value="InterPro"/>
</dbReference>
<evidence type="ECO:0000313" key="2">
    <source>
        <dbReference type="EMBL" id="VDP93609.1"/>
    </source>
</evidence>
<dbReference type="Gene3D" id="1.20.272.10">
    <property type="match status" value="1"/>
</dbReference>
<reference evidence="2 3" key="2">
    <citation type="submission" date="2018-11" db="EMBL/GenBank/DDBJ databases">
        <authorList>
            <consortium name="Pathogen Informatics"/>
        </authorList>
    </citation>
    <scope>NUCLEOTIDE SEQUENCE [LARGE SCALE GENOMIC DNA]</scope>
    <source>
        <strain evidence="2 3">Egypt</strain>
    </source>
</reference>
<evidence type="ECO:0000259" key="1">
    <source>
        <dbReference type="Pfam" id="PF08542"/>
    </source>
</evidence>
<reference evidence="4" key="1">
    <citation type="submission" date="2016-06" db="UniProtKB">
        <authorList>
            <consortium name="WormBaseParasite"/>
        </authorList>
    </citation>
    <scope>IDENTIFICATION</scope>
</reference>
<name>A0A183BAV2_9TREM</name>
<organism evidence="4">
    <name type="scientific">Echinostoma caproni</name>
    <dbReference type="NCBI Taxonomy" id="27848"/>
    <lineage>
        <taxon>Eukaryota</taxon>
        <taxon>Metazoa</taxon>
        <taxon>Spiralia</taxon>
        <taxon>Lophotrochozoa</taxon>
        <taxon>Platyhelminthes</taxon>
        <taxon>Trematoda</taxon>
        <taxon>Digenea</taxon>
        <taxon>Plagiorchiida</taxon>
        <taxon>Echinostomata</taxon>
        <taxon>Echinostomatoidea</taxon>
        <taxon>Echinostomatidae</taxon>
        <taxon>Echinostoma</taxon>
    </lineage>
</organism>
<proteinExistence type="predicted"/>
<dbReference type="EMBL" id="UZAN01063897">
    <property type="protein sequence ID" value="VDP93609.1"/>
    <property type="molecule type" value="Genomic_DNA"/>
</dbReference>
<dbReference type="WBParaSite" id="ECPE_0001638001-mRNA-1">
    <property type="protein sequence ID" value="ECPE_0001638001-mRNA-1"/>
    <property type="gene ID" value="ECPE_0001638001"/>
</dbReference>
<sequence length="109" mass="12011">MLQSVCQLMNPSTVDSTCLSTKCPTITSDQLDEVAAVVPSSLLDKLLQSAKTGRFDEVQSSIKDLLMEGHSAHQAVDQCQELILADENMPDHRKGPMLEALAVRVIYFY</sequence>
<dbReference type="GO" id="GO:0003677">
    <property type="term" value="F:DNA binding"/>
    <property type="evidence" value="ECO:0007669"/>
    <property type="project" value="InterPro"/>
</dbReference>
<gene>
    <name evidence="2" type="ORF">ECPE_LOCUS16337</name>
</gene>
<dbReference type="InterPro" id="IPR008921">
    <property type="entry name" value="DNA_pol3_clamp-load_cplx_C"/>
</dbReference>
<evidence type="ECO:0000313" key="3">
    <source>
        <dbReference type="Proteomes" id="UP000272942"/>
    </source>
</evidence>
<accession>A0A183BAV2</accession>
<keyword evidence="3" id="KW-1185">Reference proteome</keyword>
<evidence type="ECO:0000313" key="4">
    <source>
        <dbReference type="WBParaSite" id="ECPE_0001638001-mRNA-1"/>
    </source>
</evidence>
<dbReference type="Proteomes" id="UP000272942">
    <property type="component" value="Unassembled WGS sequence"/>
</dbReference>
<dbReference type="SUPFAM" id="SSF48019">
    <property type="entry name" value="post-AAA+ oligomerization domain-like"/>
    <property type="match status" value="1"/>
</dbReference>
<dbReference type="Pfam" id="PF08542">
    <property type="entry name" value="Rep_fac_C"/>
    <property type="match status" value="1"/>
</dbReference>